<evidence type="ECO:0000313" key="1">
    <source>
        <dbReference type="EMBL" id="RLE12878.1"/>
    </source>
</evidence>
<evidence type="ECO:0000313" key="2">
    <source>
        <dbReference type="Proteomes" id="UP000280417"/>
    </source>
</evidence>
<proteinExistence type="predicted"/>
<dbReference type="EMBL" id="QMQA01000132">
    <property type="protein sequence ID" value="RLE12878.1"/>
    <property type="molecule type" value="Genomic_DNA"/>
</dbReference>
<gene>
    <name evidence="1" type="ORF">DRJ04_05360</name>
</gene>
<dbReference type="AlphaFoldDB" id="A0A662DDD0"/>
<accession>A0A662DDD0</accession>
<dbReference type="Proteomes" id="UP000280417">
    <property type="component" value="Unassembled WGS sequence"/>
</dbReference>
<comment type="caution">
    <text evidence="1">The sequence shown here is derived from an EMBL/GenBank/DDBJ whole genome shotgun (WGS) entry which is preliminary data.</text>
</comment>
<organism evidence="1 2">
    <name type="scientific">Aerophobetes bacterium</name>
    <dbReference type="NCBI Taxonomy" id="2030807"/>
    <lineage>
        <taxon>Bacteria</taxon>
        <taxon>Candidatus Aerophobota</taxon>
    </lineage>
</organism>
<dbReference type="Pfam" id="PF14076">
    <property type="entry name" value="DUF4258"/>
    <property type="match status" value="1"/>
</dbReference>
<protein>
    <recommendedName>
        <fullName evidence="3">DUF4258 domain-containing protein</fullName>
    </recommendedName>
</protein>
<name>A0A662DDD0_UNCAE</name>
<reference evidence="1 2" key="1">
    <citation type="submission" date="2018-06" db="EMBL/GenBank/DDBJ databases">
        <title>Extensive metabolic versatility and redundancy in microbially diverse, dynamic hydrothermal sediments.</title>
        <authorList>
            <person name="Dombrowski N."/>
            <person name="Teske A."/>
            <person name="Baker B.J."/>
        </authorList>
    </citation>
    <scope>NUCLEOTIDE SEQUENCE [LARGE SCALE GENOMIC DNA]</scope>
    <source>
        <strain evidence="1">B3_G15</strain>
    </source>
</reference>
<evidence type="ECO:0008006" key="3">
    <source>
        <dbReference type="Google" id="ProtNLM"/>
    </source>
</evidence>
<dbReference type="InterPro" id="IPR025354">
    <property type="entry name" value="DUF4258"/>
</dbReference>
<sequence length="79" mass="9408">MRKIFTEHCMQRIIQRRIDIKQVHETVDNPDNTTDISTPQVRKRRFEKTFPDNTTIIAICEVSSEAYKIVTAWKKEDIE</sequence>